<sequence>MSHELPNLVSRMLELDLQKRPTSVIEVRETIKLALHMYPFDRVEIYTPSQKSRGGASSGVSRRRVLALGGGLVAIGGMYLFASVLGHHQTSVVASYSTGADETPIADGADGDTPIPSKVRKLTPAWQHTFSSAIKCVARGSDASGSVVACIDNSLSVLLDGSRVVDMGHTYPTDHLVCVPFSGMVASWQHQGREVILWSQNNKDPYDIRFSVPSSIVVLAGSWDHVAVVCEDHNVYITEYRRLAESNWAAVTSSVQIGSSVRDLAMVVDQYNSVYFVVGYADGLVAAYTNGRNTHLYMHKAMVNEVSCSPALYNIASASDDGTVIVSGLQDPTLHITYRGHANVGGKVRHVAWLNDTSVASLDHLGNLHIWSIAALGSTATIDKPDVAQTAVVNASLNAWGTGTDELYLAFARDKRTLAVCSVAID</sequence>
<dbReference type="InterPro" id="IPR015943">
    <property type="entry name" value="WD40/YVTN_repeat-like_dom_sf"/>
</dbReference>
<comment type="caution">
    <text evidence="1">The sequence shown here is derived from an EMBL/GenBank/DDBJ whole genome shotgun (WGS) entry which is preliminary data.</text>
</comment>
<evidence type="ECO:0008006" key="3">
    <source>
        <dbReference type="Google" id="ProtNLM"/>
    </source>
</evidence>
<reference evidence="1 2" key="1">
    <citation type="journal article" date="2021" name="Int. J. Syst. Evol. Microbiol.">
        <title>Reticulibacter mediterranei gen. nov., sp. nov., within the new family Reticulibacteraceae fam. nov., and Ktedonospora formicarum gen. nov., sp. nov., Ktedonobacter robiniae sp. nov., Dictyobacter formicarum sp. nov. and Dictyobacter arantiisoli sp. nov., belonging to the class Ktedonobacteria.</title>
        <authorList>
            <person name="Yabe S."/>
            <person name="Zheng Y."/>
            <person name="Wang C.M."/>
            <person name="Sakai Y."/>
            <person name="Abe K."/>
            <person name="Yokota A."/>
            <person name="Donadio S."/>
            <person name="Cavaletti L."/>
            <person name="Monciardini P."/>
        </authorList>
    </citation>
    <scope>NUCLEOTIDE SEQUENCE [LARGE SCALE GENOMIC DNA]</scope>
    <source>
        <strain evidence="1 2">SOSP1-30</strain>
    </source>
</reference>
<dbReference type="SUPFAM" id="SSF50978">
    <property type="entry name" value="WD40 repeat-like"/>
    <property type="match status" value="1"/>
</dbReference>
<proteinExistence type="predicted"/>
<name>A0ABQ3UJU7_9CHLR</name>
<dbReference type="InterPro" id="IPR001680">
    <property type="entry name" value="WD40_rpt"/>
</dbReference>
<dbReference type="EMBL" id="BNJG01000001">
    <property type="protein sequence ID" value="GHO53002.1"/>
    <property type="molecule type" value="Genomic_DNA"/>
</dbReference>
<evidence type="ECO:0000313" key="2">
    <source>
        <dbReference type="Proteomes" id="UP000654345"/>
    </source>
</evidence>
<protein>
    <recommendedName>
        <fullName evidence="3">Protein kinase domain-containing protein</fullName>
    </recommendedName>
</protein>
<dbReference type="Proteomes" id="UP000654345">
    <property type="component" value="Unassembled WGS sequence"/>
</dbReference>
<dbReference type="RefSeq" id="WP_201369852.1">
    <property type="nucleotide sequence ID" value="NZ_BNJG01000001.1"/>
</dbReference>
<organism evidence="1 2">
    <name type="scientific">Ktedonobacter robiniae</name>
    <dbReference type="NCBI Taxonomy" id="2778365"/>
    <lineage>
        <taxon>Bacteria</taxon>
        <taxon>Bacillati</taxon>
        <taxon>Chloroflexota</taxon>
        <taxon>Ktedonobacteria</taxon>
        <taxon>Ktedonobacterales</taxon>
        <taxon>Ktedonobacteraceae</taxon>
        <taxon>Ktedonobacter</taxon>
    </lineage>
</organism>
<keyword evidence="2" id="KW-1185">Reference proteome</keyword>
<gene>
    <name evidence="1" type="ORF">KSB_14770</name>
</gene>
<accession>A0ABQ3UJU7</accession>
<dbReference type="Gene3D" id="2.130.10.10">
    <property type="entry name" value="YVTN repeat-like/Quinoprotein amine dehydrogenase"/>
    <property type="match status" value="1"/>
</dbReference>
<dbReference type="InterPro" id="IPR036322">
    <property type="entry name" value="WD40_repeat_dom_sf"/>
</dbReference>
<dbReference type="SMART" id="SM00320">
    <property type="entry name" value="WD40"/>
    <property type="match status" value="2"/>
</dbReference>
<evidence type="ECO:0000313" key="1">
    <source>
        <dbReference type="EMBL" id="GHO53002.1"/>
    </source>
</evidence>